<dbReference type="Pfam" id="PF02958">
    <property type="entry name" value="EcKL"/>
    <property type="match status" value="1"/>
</dbReference>
<keyword evidence="2" id="KW-1185">Reference proteome</keyword>
<gene>
    <name evidence="1" type="ORF">L9F63_021835</name>
</gene>
<evidence type="ECO:0000313" key="1">
    <source>
        <dbReference type="EMBL" id="KAJ9583832.1"/>
    </source>
</evidence>
<dbReference type="AlphaFoldDB" id="A0AAD7ZPJ2"/>
<dbReference type="EMBL" id="JASPKZ010007523">
    <property type="protein sequence ID" value="KAJ9583832.1"/>
    <property type="molecule type" value="Genomic_DNA"/>
</dbReference>
<dbReference type="SUPFAM" id="SSF56112">
    <property type="entry name" value="Protein kinase-like (PK-like)"/>
    <property type="match status" value="1"/>
</dbReference>
<dbReference type="InterPro" id="IPR004119">
    <property type="entry name" value="EcKL"/>
</dbReference>
<dbReference type="PANTHER" id="PTHR11012">
    <property type="entry name" value="PROTEIN KINASE-LIKE DOMAIN-CONTAINING"/>
    <property type="match status" value="1"/>
</dbReference>
<proteinExistence type="predicted"/>
<sequence>MEKTDTDDISWLNAELFTKILSKEEEITISIKALDVKPAISEGENFLGVLYRVTAEYENPNGIILHKSYIVKTPPSEQTCQNFLIQIKGTEKELLIYKYILPAMNKYMESTKQISPFAAKYFKTDKTDTIILEDLKYLGYKMADRQIGLNLDHCKVTIRKLAQFHALSRKLYETNPELIDKFREGFYARCDENYTTMNKYFETKMADLVSEIKKMANL</sequence>
<name>A0AAD7ZPJ2_DIPPU</name>
<dbReference type="Proteomes" id="UP001233999">
    <property type="component" value="Unassembled WGS sequence"/>
</dbReference>
<evidence type="ECO:0008006" key="3">
    <source>
        <dbReference type="Google" id="ProtNLM"/>
    </source>
</evidence>
<protein>
    <recommendedName>
        <fullName evidence="3">CHK kinase-like domain-containing protein</fullName>
    </recommendedName>
</protein>
<comment type="caution">
    <text evidence="1">The sequence shown here is derived from an EMBL/GenBank/DDBJ whole genome shotgun (WGS) entry which is preliminary data.</text>
</comment>
<dbReference type="PANTHER" id="PTHR11012:SF56">
    <property type="entry name" value="CHK KINASE-LIKE DOMAIN-CONTAINING PROTEIN-RELATED"/>
    <property type="match status" value="1"/>
</dbReference>
<accession>A0AAD7ZPJ2</accession>
<reference evidence="1" key="2">
    <citation type="submission" date="2023-05" db="EMBL/GenBank/DDBJ databases">
        <authorList>
            <person name="Fouks B."/>
        </authorList>
    </citation>
    <scope>NUCLEOTIDE SEQUENCE</scope>
    <source>
        <strain evidence="1">Stay&amp;Tobe</strain>
        <tissue evidence="1">Testes</tissue>
    </source>
</reference>
<reference evidence="1" key="1">
    <citation type="journal article" date="2023" name="IScience">
        <title>Live-bearing cockroach genome reveals convergent evolutionary mechanisms linked to viviparity in insects and beyond.</title>
        <authorList>
            <person name="Fouks B."/>
            <person name="Harrison M.C."/>
            <person name="Mikhailova A.A."/>
            <person name="Marchal E."/>
            <person name="English S."/>
            <person name="Carruthers M."/>
            <person name="Jennings E.C."/>
            <person name="Chiamaka E.L."/>
            <person name="Frigard R.A."/>
            <person name="Pippel M."/>
            <person name="Attardo G.M."/>
            <person name="Benoit J.B."/>
            <person name="Bornberg-Bauer E."/>
            <person name="Tobe S.S."/>
        </authorList>
    </citation>
    <scope>NUCLEOTIDE SEQUENCE</scope>
    <source>
        <strain evidence="1">Stay&amp;Tobe</strain>
    </source>
</reference>
<dbReference type="InterPro" id="IPR011009">
    <property type="entry name" value="Kinase-like_dom_sf"/>
</dbReference>
<evidence type="ECO:0000313" key="2">
    <source>
        <dbReference type="Proteomes" id="UP001233999"/>
    </source>
</evidence>
<organism evidence="1 2">
    <name type="scientific">Diploptera punctata</name>
    <name type="common">Pacific beetle cockroach</name>
    <dbReference type="NCBI Taxonomy" id="6984"/>
    <lineage>
        <taxon>Eukaryota</taxon>
        <taxon>Metazoa</taxon>
        <taxon>Ecdysozoa</taxon>
        <taxon>Arthropoda</taxon>
        <taxon>Hexapoda</taxon>
        <taxon>Insecta</taxon>
        <taxon>Pterygota</taxon>
        <taxon>Neoptera</taxon>
        <taxon>Polyneoptera</taxon>
        <taxon>Dictyoptera</taxon>
        <taxon>Blattodea</taxon>
        <taxon>Blaberoidea</taxon>
        <taxon>Blaberidae</taxon>
        <taxon>Diplopterinae</taxon>
        <taxon>Diploptera</taxon>
    </lineage>
</organism>